<comment type="subcellular location">
    <subcellularLocation>
        <location evidence="1">Cell membrane</location>
        <topology evidence="1">Multi-pass membrane protein</topology>
    </subcellularLocation>
</comment>
<evidence type="ECO:0000256" key="6">
    <source>
        <dbReference type="ARBA" id="ARBA00038076"/>
    </source>
</evidence>
<feature type="domain" description="MacB-like periplasmic core" evidence="8">
    <location>
        <begin position="20"/>
        <end position="241"/>
    </location>
</feature>
<evidence type="ECO:0000313" key="10">
    <source>
        <dbReference type="Proteomes" id="UP000268658"/>
    </source>
</evidence>
<dbReference type="PANTHER" id="PTHR30572">
    <property type="entry name" value="MEMBRANE COMPONENT OF TRANSPORTER-RELATED"/>
    <property type="match status" value="1"/>
</dbReference>
<accession>A0A3S5EW91</accession>
<feature type="domain" description="ABC3 transporter permease C-terminal" evidence="7">
    <location>
        <begin position="313"/>
        <end position="419"/>
    </location>
</feature>
<keyword evidence="4" id="KW-1133">Transmembrane helix</keyword>
<dbReference type="InterPro" id="IPR025857">
    <property type="entry name" value="MacB_PCD"/>
</dbReference>
<reference evidence="9 10" key="1">
    <citation type="submission" date="2018-12" db="EMBL/GenBank/DDBJ databases">
        <authorList>
            <consortium name="Pathogen Informatics"/>
        </authorList>
    </citation>
    <scope>NUCLEOTIDE SEQUENCE [LARGE SCALE GENOMIC DNA]</scope>
    <source>
        <strain evidence="9 10">NCTC10951</strain>
    </source>
</reference>
<dbReference type="EMBL" id="LR134477">
    <property type="protein sequence ID" value="VEI14508.1"/>
    <property type="molecule type" value="Genomic_DNA"/>
</dbReference>
<sequence length="434" mass="45778">MFFIRLLRRSFLRQLRRRSLIALTVALCASISVSMLGVVLDVGDKLNAELTNYGSNIVVQPRAGAVVDNLYETSKDKEAASFLDEKEVTNIKTIFWAYNIVDLTPRLSGAVKVKGSGSGQGGSEGTDVLAAGAWFNKDVKLSTGESTTLGVSTMRSWWKMEGSWPADDAAEAVVGTKLAKRLGVSRGDTITVTGPQGEESLTVTGIYTSGDKDDQTFYAPLAGIQQVTGHEGQVDEIEVKALTTPENDLSRKAAANPAALSTAEWETWYCTAYASSISYQIEEVVTGAVAKPVRQVAAVEGNVLSKTQVLMILMTALSLVAAALAVASLTTASLVERTGEFALLKAVGASSASINRLILAESAVIGVIGLAIGAAVGSGLAQLIGRVVFHSGITMRPMVYVLVAVLVSAVLLAATASSMRSILRIQPAIALHRR</sequence>
<evidence type="ECO:0000256" key="1">
    <source>
        <dbReference type="ARBA" id="ARBA00004651"/>
    </source>
</evidence>
<dbReference type="GO" id="GO:0022857">
    <property type="term" value="F:transmembrane transporter activity"/>
    <property type="evidence" value="ECO:0007669"/>
    <property type="project" value="TreeGrafter"/>
</dbReference>
<evidence type="ECO:0000256" key="3">
    <source>
        <dbReference type="ARBA" id="ARBA00022692"/>
    </source>
</evidence>
<dbReference type="KEGG" id="avc:NCTC10951_00373"/>
<evidence type="ECO:0000259" key="7">
    <source>
        <dbReference type="Pfam" id="PF02687"/>
    </source>
</evidence>
<evidence type="ECO:0000256" key="2">
    <source>
        <dbReference type="ARBA" id="ARBA00022475"/>
    </source>
</evidence>
<evidence type="ECO:0000256" key="5">
    <source>
        <dbReference type="ARBA" id="ARBA00023136"/>
    </source>
</evidence>
<evidence type="ECO:0000256" key="4">
    <source>
        <dbReference type="ARBA" id="ARBA00022989"/>
    </source>
</evidence>
<keyword evidence="3" id="KW-0812">Transmembrane</keyword>
<dbReference type="PANTHER" id="PTHR30572:SF4">
    <property type="entry name" value="ABC TRANSPORTER PERMEASE YTRF"/>
    <property type="match status" value="1"/>
</dbReference>
<dbReference type="AlphaFoldDB" id="A0A3S5EW91"/>
<dbReference type="RefSeq" id="WP_126413165.1">
    <property type="nucleotide sequence ID" value="NZ_JASPER010000003.1"/>
</dbReference>
<dbReference type="InterPro" id="IPR003838">
    <property type="entry name" value="ABC3_permease_C"/>
</dbReference>
<name>A0A3S5EW91_ACTVI</name>
<evidence type="ECO:0000313" key="9">
    <source>
        <dbReference type="EMBL" id="VEI14508.1"/>
    </source>
</evidence>
<dbReference type="OrthoDB" id="9770036at2"/>
<keyword evidence="5" id="KW-0472">Membrane</keyword>
<protein>
    <submittedName>
        <fullName evidence="9">Acidobacterial duplicated orphan permease</fullName>
    </submittedName>
</protein>
<dbReference type="Pfam" id="PF12704">
    <property type="entry name" value="MacB_PCD"/>
    <property type="match status" value="1"/>
</dbReference>
<proteinExistence type="inferred from homology"/>
<comment type="similarity">
    <text evidence="6">Belongs to the ABC-4 integral membrane protein family.</text>
</comment>
<organism evidence="9 10">
    <name type="scientific">Actinomyces viscosus</name>
    <dbReference type="NCBI Taxonomy" id="1656"/>
    <lineage>
        <taxon>Bacteria</taxon>
        <taxon>Bacillati</taxon>
        <taxon>Actinomycetota</taxon>
        <taxon>Actinomycetes</taxon>
        <taxon>Actinomycetales</taxon>
        <taxon>Actinomycetaceae</taxon>
        <taxon>Actinomyces</taxon>
    </lineage>
</organism>
<dbReference type="GO" id="GO:0005886">
    <property type="term" value="C:plasma membrane"/>
    <property type="evidence" value="ECO:0007669"/>
    <property type="project" value="UniProtKB-SubCell"/>
</dbReference>
<dbReference type="Pfam" id="PF02687">
    <property type="entry name" value="FtsX"/>
    <property type="match status" value="1"/>
</dbReference>
<dbReference type="Proteomes" id="UP000268658">
    <property type="component" value="Chromosome"/>
</dbReference>
<keyword evidence="2" id="KW-1003">Cell membrane</keyword>
<gene>
    <name evidence="9" type="ORF">NCTC10951_00373</name>
</gene>
<dbReference type="InterPro" id="IPR050250">
    <property type="entry name" value="Macrolide_Exporter_MacB"/>
</dbReference>
<evidence type="ECO:0000259" key="8">
    <source>
        <dbReference type="Pfam" id="PF12704"/>
    </source>
</evidence>